<evidence type="ECO:0000256" key="19">
    <source>
        <dbReference type="PIRSR" id="PIRSR006135-2"/>
    </source>
</evidence>
<accession>L0RXV4</accession>
<dbReference type="eggNOG" id="COG2087">
    <property type="taxonomic scope" value="Bacteria"/>
</dbReference>
<dbReference type="RefSeq" id="WP_013778072.1">
    <property type="nucleotide sequence ID" value="NC_015519.1"/>
</dbReference>
<dbReference type="EC" id="2.7.1.156" evidence="8"/>
<dbReference type="PATRIC" id="fig|1209989.3.peg.1206"/>
<evidence type="ECO:0000256" key="7">
    <source>
        <dbReference type="ARBA" id="ARBA00007490"/>
    </source>
</evidence>
<dbReference type="GO" id="GO:0043752">
    <property type="term" value="F:adenosylcobinamide kinase activity"/>
    <property type="evidence" value="ECO:0007669"/>
    <property type="project" value="UniProtKB-EC"/>
</dbReference>
<evidence type="ECO:0000313" key="21">
    <source>
        <dbReference type="Proteomes" id="UP000010802"/>
    </source>
</evidence>
<keyword evidence="11 20" id="KW-0808">Transferase</keyword>
<evidence type="ECO:0000256" key="13">
    <source>
        <dbReference type="ARBA" id="ARBA00022777"/>
    </source>
</evidence>
<feature type="binding site" evidence="19">
    <location>
        <begin position="33"/>
        <end position="35"/>
    </location>
    <ligand>
        <name>GTP</name>
        <dbReference type="ChEBI" id="CHEBI:37565"/>
    </ligand>
</feature>
<dbReference type="PANTHER" id="PTHR34848">
    <property type="match status" value="1"/>
</dbReference>
<dbReference type="HOGENOM" id="CLU_094161_0_1_9"/>
<dbReference type="Gene3D" id="3.40.50.300">
    <property type="entry name" value="P-loop containing nucleotide triphosphate hydrolases"/>
    <property type="match status" value="1"/>
</dbReference>
<proteinExistence type="inferred from homology"/>
<evidence type="ECO:0000256" key="12">
    <source>
        <dbReference type="ARBA" id="ARBA00022741"/>
    </source>
</evidence>
<organism evidence="20 21">
    <name type="scientific">Tepidanaerobacter acetatoxydans (strain DSM 21804 / JCM 16047 / Re1)</name>
    <dbReference type="NCBI Taxonomy" id="1209989"/>
    <lineage>
        <taxon>Bacteria</taxon>
        <taxon>Bacillati</taxon>
        <taxon>Bacillota</taxon>
        <taxon>Clostridia</taxon>
        <taxon>Thermosediminibacterales</taxon>
        <taxon>Tepidanaerobacteraceae</taxon>
        <taxon>Tepidanaerobacter</taxon>
    </lineage>
</organism>
<feature type="binding site" evidence="19">
    <location>
        <begin position="8"/>
        <end position="15"/>
    </location>
    <ligand>
        <name>GTP</name>
        <dbReference type="ChEBI" id="CHEBI:37565"/>
    </ligand>
</feature>
<dbReference type="AlphaFoldDB" id="F4LRT1"/>
<comment type="pathway">
    <text evidence="6">Cofactor biosynthesis; adenosylcobalamin biosynthesis; adenosylcobalamin from cob(II)yrinate a,c-diamide: step 5/7.</text>
</comment>
<dbReference type="GO" id="GO:0009236">
    <property type="term" value="P:cobalamin biosynthetic process"/>
    <property type="evidence" value="ECO:0007669"/>
    <property type="project" value="UniProtKB-UniPathway"/>
</dbReference>
<evidence type="ECO:0000256" key="18">
    <source>
        <dbReference type="PIRSR" id="PIRSR006135-1"/>
    </source>
</evidence>
<evidence type="ECO:0000256" key="2">
    <source>
        <dbReference type="ARBA" id="ARBA00000711"/>
    </source>
</evidence>
<sequence length="185" mass="21042">MKSIFITGGARSGKSRFAEKEALKRGNKVIYIATAQALDEEMAHRISIHKKRRPDNWLTVEEPRYLSKVLDEIGTDEKYNGYDTILIDCMALLVSNWLPLERVEDTKSWDRLRADLLDEIKAMIKNMRVIRKNIIIVSNEVGLGLVPEYPLGRLYRDLLGEVNQIVAAAVDEAVFMVSGLPIKLK</sequence>
<evidence type="ECO:0000313" key="20">
    <source>
        <dbReference type="EMBL" id="CCP25815.1"/>
    </source>
</evidence>
<evidence type="ECO:0000256" key="15">
    <source>
        <dbReference type="ARBA" id="ARBA00023134"/>
    </source>
</evidence>
<evidence type="ECO:0000256" key="8">
    <source>
        <dbReference type="ARBA" id="ARBA00012016"/>
    </source>
</evidence>
<dbReference type="STRING" id="1209989.TepRe1_1001"/>
<accession>F4LRT1</accession>
<feature type="binding site" evidence="19">
    <location>
        <position position="88"/>
    </location>
    <ligand>
        <name>GTP</name>
        <dbReference type="ChEBI" id="CHEBI:37565"/>
    </ligand>
</feature>
<comment type="catalytic activity">
    <reaction evidence="3">
        <text>adenosylcob(III)inamide + GTP = adenosylcob(III)inamide phosphate + GDP + H(+)</text>
        <dbReference type="Rhea" id="RHEA:15765"/>
        <dbReference type="ChEBI" id="CHEBI:2480"/>
        <dbReference type="ChEBI" id="CHEBI:15378"/>
        <dbReference type="ChEBI" id="CHEBI:37565"/>
        <dbReference type="ChEBI" id="CHEBI:58189"/>
        <dbReference type="ChEBI" id="CHEBI:58502"/>
        <dbReference type="EC" id="2.7.1.156"/>
    </reaction>
</comment>
<name>F4LRT1_TEPAE</name>
<dbReference type="SUPFAM" id="SSF52540">
    <property type="entry name" value="P-loop containing nucleoside triphosphate hydrolases"/>
    <property type="match status" value="1"/>
</dbReference>
<dbReference type="InterPro" id="IPR027417">
    <property type="entry name" value="P-loop_NTPase"/>
</dbReference>
<dbReference type="PANTHER" id="PTHR34848:SF1">
    <property type="entry name" value="BIFUNCTIONAL ADENOSYLCOBALAMIN BIOSYNTHESIS PROTEIN COBU"/>
    <property type="match status" value="1"/>
</dbReference>
<protein>
    <recommendedName>
        <fullName evidence="16">Adenosylcobinamide kinase</fullName>
        <ecNumber evidence="8">2.7.1.156</ecNumber>
        <ecNumber evidence="9">2.7.7.62</ecNumber>
    </recommendedName>
    <alternativeName>
        <fullName evidence="17">Adenosylcobinamide-phosphate guanylyltransferase</fullName>
    </alternativeName>
</protein>
<evidence type="ECO:0000256" key="14">
    <source>
        <dbReference type="ARBA" id="ARBA00022840"/>
    </source>
</evidence>
<evidence type="ECO:0000256" key="9">
    <source>
        <dbReference type="ARBA" id="ARBA00012523"/>
    </source>
</evidence>
<keyword evidence="12 19" id="KW-0547">Nucleotide-binding</keyword>
<dbReference type="GO" id="GO:0005524">
    <property type="term" value="F:ATP binding"/>
    <property type="evidence" value="ECO:0007669"/>
    <property type="project" value="UniProtKB-KW"/>
</dbReference>
<dbReference type="GO" id="GO:0008820">
    <property type="term" value="F:cobinamide phosphate guanylyltransferase activity"/>
    <property type="evidence" value="ECO:0007669"/>
    <property type="project" value="UniProtKB-EC"/>
</dbReference>
<keyword evidence="14" id="KW-0067">ATP-binding</keyword>
<keyword evidence="21" id="KW-1185">Reference proteome</keyword>
<keyword evidence="20" id="KW-0548">Nucleotidyltransferase</keyword>
<dbReference type="OrthoDB" id="9799422at2"/>
<keyword evidence="13" id="KW-0418">Kinase</keyword>
<feature type="binding site" evidence="19">
    <location>
        <position position="61"/>
    </location>
    <ligand>
        <name>GTP</name>
        <dbReference type="ChEBI" id="CHEBI:37565"/>
    </ligand>
</feature>
<dbReference type="EC" id="2.7.7.62" evidence="9"/>
<dbReference type="Proteomes" id="UP000010802">
    <property type="component" value="Chromosome"/>
</dbReference>
<feature type="binding site" evidence="19">
    <location>
        <begin position="50"/>
        <end position="53"/>
    </location>
    <ligand>
        <name>GTP</name>
        <dbReference type="ChEBI" id="CHEBI:37565"/>
    </ligand>
</feature>
<evidence type="ECO:0000256" key="17">
    <source>
        <dbReference type="ARBA" id="ARBA00030571"/>
    </source>
</evidence>
<dbReference type="GO" id="GO:0005525">
    <property type="term" value="F:GTP binding"/>
    <property type="evidence" value="ECO:0007669"/>
    <property type="project" value="UniProtKB-KW"/>
</dbReference>
<gene>
    <name evidence="20" type="primary">cobU</name>
    <name evidence="20" type="ordered locus">TEPIRE1_1098</name>
</gene>
<dbReference type="InterPro" id="IPR003203">
    <property type="entry name" value="CobU/CobP"/>
</dbReference>
<comment type="catalytic activity">
    <reaction evidence="2">
        <text>adenosylcob(III)inamide phosphate + GTP + H(+) = adenosylcob(III)inamide-GDP + diphosphate</text>
        <dbReference type="Rhea" id="RHEA:22712"/>
        <dbReference type="ChEBI" id="CHEBI:15378"/>
        <dbReference type="ChEBI" id="CHEBI:33019"/>
        <dbReference type="ChEBI" id="CHEBI:37565"/>
        <dbReference type="ChEBI" id="CHEBI:58502"/>
        <dbReference type="ChEBI" id="CHEBI:60487"/>
        <dbReference type="EC" id="2.7.7.62"/>
    </reaction>
</comment>
<evidence type="ECO:0000256" key="11">
    <source>
        <dbReference type="ARBA" id="ARBA00022679"/>
    </source>
</evidence>
<evidence type="ECO:0000256" key="1">
    <source>
        <dbReference type="ARBA" id="ARBA00000312"/>
    </source>
</evidence>
<evidence type="ECO:0000256" key="6">
    <source>
        <dbReference type="ARBA" id="ARBA00005159"/>
    </source>
</evidence>
<evidence type="ECO:0000256" key="16">
    <source>
        <dbReference type="ARBA" id="ARBA00029570"/>
    </source>
</evidence>
<dbReference type="NCBIfam" id="NF004469">
    <property type="entry name" value="PRK05800.1"/>
    <property type="match status" value="1"/>
</dbReference>
<comment type="function">
    <text evidence="4">Catalyzes ATP-dependent phosphorylation of adenosylcobinamide and addition of GMP to adenosylcobinamide phosphate.</text>
</comment>
<reference evidence="21" key="1">
    <citation type="journal article" date="2013" name="Genome Announc.">
        <title>First genome sequence of a syntrophic acetate-oxidizing bacterium, Tepidanaerobacter acetatoxydans strain Re1.</title>
        <authorList>
            <person name="Manzoor S."/>
            <person name="Bongcam-Rudloff E."/>
            <person name="Schnurer A."/>
            <person name="Muller B."/>
        </authorList>
    </citation>
    <scope>NUCLEOTIDE SEQUENCE [LARGE SCALE GENOMIC DNA]</scope>
    <source>
        <strain evidence="21">Re1</strain>
    </source>
</reference>
<comment type="similarity">
    <text evidence="7">Belongs to the CobU/CobP family.</text>
</comment>
<comment type="pathway">
    <text evidence="5">Cofactor biosynthesis; adenosylcobalamin biosynthesis; adenosylcobalamin from cob(II)yrinate a,c-diamide: step 6/7.</text>
</comment>
<dbReference type="Pfam" id="PF02283">
    <property type="entry name" value="CobU"/>
    <property type="match status" value="1"/>
</dbReference>
<feature type="active site" description="GMP-histidine intermediate" evidence="18">
    <location>
        <position position="49"/>
    </location>
</feature>
<evidence type="ECO:0000256" key="5">
    <source>
        <dbReference type="ARBA" id="ARBA00004692"/>
    </source>
</evidence>
<dbReference type="CDD" id="cd00544">
    <property type="entry name" value="CobU"/>
    <property type="match status" value="1"/>
</dbReference>
<evidence type="ECO:0000256" key="10">
    <source>
        <dbReference type="ARBA" id="ARBA00022573"/>
    </source>
</evidence>
<evidence type="ECO:0000256" key="3">
    <source>
        <dbReference type="ARBA" id="ARBA00001522"/>
    </source>
</evidence>
<dbReference type="KEGG" id="tae:TepiRe1_1098"/>
<comment type="catalytic activity">
    <reaction evidence="1">
        <text>adenosylcob(III)inamide + ATP = adenosylcob(III)inamide phosphate + ADP + H(+)</text>
        <dbReference type="Rhea" id="RHEA:15769"/>
        <dbReference type="ChEBI" id="CHEBI:2480"/>
        <dbReference type="ChEBI" id="CHEBI:15378"/>
        <dbReference type="ChEBI" id="CHEBI:30616"/>
        <dbReference type="ChEBI" id="CHEBI:58502"/>
        <dbReference type="ChEBI" id="CHEBI:456216"/>
        <dbReference type="EC" id="2.7.1.156"/>
    </reaction>
</comment>
<dbReference type="KEGG" id="tep:TepRe1_1001"/>
<dbReference type="EMBL" id="HF563609">
    <property type="protein sequence ID" value="CCP25815.1"/>
    <property type="molecule type" value="Genomic_DNA"/>
</dbReference>
<keyword evidence="10" id="KW-0169">Cobalamin biosynthesis</keyword>
<dbReference type="UniPathway" id="UPA00148">
    <property type="reaction ID" value="UER00236"/>
</dbReference>
<keyword evidence="15 19" id="KW-0342">GTP-binding</keyword>
<dbReference type="PIRSF" id="PIRSF006135">
    <property type="entry name" value="CobU"/>
    <property type="match status" value="1"/>
</dbReference>
<evidence type="ECO:0000256" key="4">
    <source>
        <dbReference type="ARBA" id="ARBA00003889"/>
    </source>
</evidence>